<feature type="compositionally biased region" description="Polar residues" evidence="1">
    <location>
        <begin position="173"/>
        <end position="200"/>
    </location>
</feature>
<proteinExistence type="predicted"/>
<feature type="compositionally biased region" description="Low complexity" evidence="1">
    <location>
        <begin position="201"/>
        <end position="219"/>
    </location>
</feature>
<evidence type="ECO:0000313" key="3">
    <source>
        <dbReference type="Proteomes" id="UP001164746"/>
    </source>
</evidence>
<sequence length="546" mass="61359">MDWIEEQSRHIAAHRFHLEEAIAQLKAGQNRDREKAGESEISAEEQAGVSMVDKLLSHAQRARDVQKKLEKPKKTKGREIVTKVREQTHTVSAAEKGKTDKTSAKNQVESSSQDKSIKEKNYSKQDSKLTSKSSSQMKPGSASSATDKQQRSHVSARPQSASGKKHIPVHSNAPFQTNPRLATVKLQSTYRAANASTTSKARLQARGGSASRGRGQHSSKPTVMNSVPKHNENTKSQDKPQSVIRREEKGCDISGASSSSNPSNDSFEDTVFSHENKKAQPHLTEDMNKKFKDMNINQEDTTDAPGKNAMCEDDGSSKLFLLSRDASQLKVPGKLRKAVSQNRKLRQHLYTETVTQKVDTPTAINDFPNQLDHLFGCEEAKQVQLQEKQANYLVNVYTNLTHILDSLHLDILSDQWSGVEVYRAKCLMELLLTTYQHAEQLLHQADFSSPDPIQTLKYSSSRDLERYMDAMFTIQHLQLQLDGWEHVANTVFQALDTLDPTSRCKKMSVLPLFQRNKGENKSIKQEGQKQDNIQAKKQATWFIILI</sequence>
<keyword evidence="3" id="KW-1185">Reference proteome</keyword>
<accession>A0ABY7DGW4</accession>
<organism evidence="2 3">
    <name type="scientific">Mya arenaria</name>
    <name type="common">Soft-shell clam</name>
    <dbReference type="NCBI Taxonomy" id="6604"/>
    <lineage>
        <taxon>Eukaryota</taxon>
        <taxon>Metazoa</taxon>
        <taxon>Spiralia</taxon>
        <taxon>Lophotrochozoa</taxon>
        <taxon>Mollusca</taxon>
        <taxon>Bivalvia</taxon>
        <taxon>Autobranchia</taxon>
        <taxon>Heteroconchia</taxon>
        <taxon>Euheterodonta</taxon>
        <taxon>Imparidentia</taxon>
        <taxon>Neoheterodontei</taxon>
        <taxon>Myida</taxon>
        <taxon>Myoidea</taxon>
        <taxon>Myidae</taxon>
        <taxon>Mya</taxon>
    </lineage>
</organism>
<feature type="compositionally biased region" description="Polar residues" evidence="1">
    <location>
        <begin position="104"/>
        <end position="114"/>
    </location>
</feature>
<feature type="region of interest" description="Disordered" evidence="1">
    <location>
        <begin position="26"/>
        <end position="244"/>
    </location>
</feature>
<evidence type="ECO:0000256" key="1">
    <source>
        <dbReference type="SAM" id="MobiDB-lite"/>
    </source>
</evidence>
<feature type="compositionally biased region" description="Basic and acidic residues" evidence="1">
    <location>
        <begin position="77"/>
        <end position="88"/>
    </location>
</feature>
<feature type="compositionally biased region" description="Basic and acidic residues" evidence="1">
    <location>
        <begin position="229"/>
        <end position="244"/>
    </location>
</feature>
<protein>
    <submittedName>
        <fullName evidence="2">Uncharacterized protein</fullName>
    </submittedName>
</protein>
<feature type="compositionally biased region" description="Basic and acidic residues" evidence="1">
    <location>
        <begin position="29"/>
        <end position="38"/>
    </location>
</feature>
<gene>
    <name evidence="2" type="ORF">MAR_029617</name>
</gene>
<dbReference type="EMBL" id="CP111013">
    <property type="protein sequence ID" value="WAQ96927.1"/>
    <property type="molecule type" value="Genomic_DNA"/>
</dbReference>
<feature type="compositionally biased region" description="Polar residues" evidence="1">
    <location>
        <begin position="130"/>
        <end position="147"/>
    </location>
</feature>
<dbReference type="Proteomes" id="UP001164746">
    <property type="component" value="Chromosome 2"/>
</dbReference>
<reference evidence="2" key="1">
    <citation type="submission" date="2022-11" db="EMBL/GenBank/DDBJ databases">
        <title>Centuries of genome instability and evolution in soft-shell clam transmissible cancer (bioRxiv).</title>
        <authorList>
            <person name="Hart S.F.M."/>
            <person name="Yonemitsu M.A."/>
            <person name="Giersch R.M."/>
            <person name="Beal B.F."/>
            <person name="Arriagada G."/>
            <person name="Davis B.W."/>
            <person name="Ostrander E.A."/>
            <person name="Goff S.P."/>
            <person name="Metzger M.J."/>
        </authorList>
    </citation>
    <scope>NUCLEOTIDE SEQUENCE</scope>
    <source>
        <strain evidence="2">MELC-2E11</strain>
        <tissue evidence="2">Siphon/mantle</tissue>
    </source>
</reference>
<evidence type="ECO:0000313" key="2">
    <source>
        <dbReference type="EMBL" id="WAQ96927.1"/>
    </source>
</evidence>
<name>A0ABY7DGW4_MYAAR</name>
<feature type="compositionally biased region" description="Basic and acidic residues" evidence="1">
    <location>
        <begin position="115"/>
        <end position="129"/>
    </location>
</feature>